<proteinExistence type="predicted"/>
<dbReference type="PANTHER" id="PTHR33676">
    <property type="entry name" value="COLD REGULATED PROTEIN 27"/>
    <property type="match status" value="1"/>
</dbReference>
<evidence type="ECO:0000313" key="2">
    <source>
        <dbReference type="EMBL" id="URE14391.1"/>
    </source>
</evidence>
<evidence type="ECO:0000313" key="3">
    <source>
        <dbReference type="Proteomes" id="UP001055439"/>
    </source>
</evidence>
<dbReference type="AlphaFoldDB" id="A0A9E7KED3"/>
<dbReference type="GO" id="GO:0009409">
    <property type="term" value="P:response to cold"/>
    <property type="evidence" value="ECO:0007669"/>
    <property type="project" value="InterPro"/>
</dbReference>
<organism evidence="2 3">
    <name type="scientific">Musa troglodytarum</name>
    <name type="common">fe'i banana</name>
    <dbReference type="NCBI Taxonomy" id="320322"/>
    <lineage>
        <taxon>Eukaryota</taxon>
        <taxon>Viridiplantae</taxon>
        <taxon>Streptophyta</taxon>
        <taxon>Embryophyta</taxon>
        <taxon>Tracheophyta</taxon>
        <taxon>Spermatophyta</taxon>
        <taxon>Magnoliopsida</taxon>
        <taxon>Liliopsida</taxon>
        <taxon>Zingiberales</taxon>
        <taxon>Musaceae</taxon>
        <taxon>Musa</taxon>
    </lineage>
</organism>
<protein>
    <submittedName>
        <fullName evidence="2">Uncharacterized protein</fullName>
    </submittedName>
</protein>
<reference evidence="2" key="1">
    <citation type="submission" date="2022-05" db="EMBL/GenBank/DDBJ databases">
        <title>The Musa troglodytarum L. genome provides insights into the mechanism of non-climacteric behaviour and enrichment of carotenoids.</title>
        <authorList>
            <person name="Wang J."/>
        </authorList>
    </citation>
    <scope>NUCLEOTIDE SEQUENCE</scope>
    <source>
        <tissue evidence="2">Leaf</tissue>
    </source>
</reference>
<evidence type="ECO:0000256" key="1">
    <source>
        <dbReference type="SAM" id="MobiDB-lite"/>
    </source>
</evidence>
<dbReference type="PANTHER" id="PTHR33676:SF3">
    <property type="entry name" value="COLD-REGULATED PROTEIN 27"/>
    <property type="match status" value="1"/>
</dbReference>
<accession>A0A9E7KED3</accession>
<feature type="region of interest" description="Disordered" evidence="1">
    <location>
        <begin position="1"/>
        <end position="46"/>
    </location>
</feature>
<name>A0A9E7KED3_9LILI</name>
<dbReference type="Proteomes" id="UP001055439">
    <property type="component" value="Chromosome 7"/>
</dbReference>
<dbReference type="OrthoDB" id="775407at2759"/>
<dbReference type="EMBL" id="CP097509">
    <property type="protein sequence ID" value="URE14391.1"/>
    <property type="molecule type" value="Genomic_DNA"/>
</dbReference>
<keyword evidence="3" id="KW-1185">Reference proteome</keyword>
<sequence>MDNGRRPIPAPVPGSAAATSEFSGAERRKPRGTGFDEERATRTPQSPLMEWTDEKHNLYLNSMEASFIKQLYSMDCGSRNPFGWLPTMTQKDMHAYGSSSNYMLYGQNRVNLGVLAEVSDQNFMGDKTKSSRKIHRSRNDEVRSPFVFNVRWISSRPPDTFALLVVTDSMAYRSSNDVSSGDGDDDAYMRIERTSISSFKISTGSSLMEFGFCKDGRAERKTKAC</sequence>
<gene>
    <name evidence="2" type="ORF">MUK42_12635</name>
</gene>
<dbReference type="GO" id="GO:0042752">
    <property type="term" value="P:regulation of circadian rhythm"/>
    <property type="evidence" value="ECO:0007669"/>
    <property type="project" value="InterPro"/>
</dbReference>
<dbReference type="InterPro" id="IPR044678">
    <property type="entry name" value="COR27/28"/>
</dbReference>